<evidence type="ECO:0000259" key="11">
    <source>
        <dbReference type="PROSITE" id="PS51194"/>
    </source>
</evidence>
<evidence type="ECO:0000256" key="8">
    <source>
        <dbReference type="RuleBase" id="RU365068"/>
    </source>
</evidence>
<dbReference type="GO" id="GO:0003724">
    <property type="term" value="F:RNA helicase activity"/>
    <property type="evidence" value="ECO:0007669"/>
    <property type="project" value="UniProtKB-EC"/>
</dbReference>
<feature type="compositionally biased region" description="Polar residues" evidence="9">
    <location>
        <begin position="47"/>
        <end position="78"/>
    </location>
</feature>
<dbReference type="PROSITE" id="PS51192">
    <property type="entry name" value="HELICASE_ATP_BIND_1"/>
    <property type="match status" value="1"/>
</dbReference>
<dbReference type="SUPFAM" id="SSF52540">
    <property type="entry name" value="P-loop containing nucleoside triphosphate hydrolases"/>
    <property type="match status" value="1"/>
</dbReference>
<evidence type="ECO:0000259" key="12">
    <source>
        <dbReference type="PROSITE" id="PS51195"/>
    </source>
</evidence>
<dbReference type="InterPro" id="IPR001650">
    <property type="entry name" value="Helicase_C-like"/>
</dbReference>
<dbReference type="InterPro" id="IPR014014">
    <property type="entry name" value="RNA_helicase_DEAD_Q_motif"/>
</dbReference>
<dbReference type="EC" id="3.6.4.13" evidence="8"/>
<dbReference type="PROSITE" id="PS51194">
    <property type="entry name" value="HELICASE_CTER"/>
    <property type="match status" value="1"/>
</dbReference>
<dbReference type="PROSITE" id="PS51195">
    <property type="entry name" value="Q_MOTIF"/>
    <property type="match status" value="1"/>
</dbReference>
<reference evidence="13" key="1">
    <citation type="submission" date="2015-04" db="EMBL/GenBank/DDBJ databases">
        <title>The genome sequence of the plant pathogenic Rhizarian Plasmodiophora brassicae reveals insights in its biotrophic life cycle and the origin of chitin synthesis.</title>
        <authorList>
            <person name="Schwelm A."/>
            <person name="Fogelqvist J."/>
            <person name="Knaust A."/>
            <person name="Julke S."/>
            <person name="Lilja T."/>
            <person name="Dhandapani V."/>
            <person name="Bonilla-Rosso G."/>
            <person name="Karlsson M."/>
            <person name="Shevchenko A."/>
            <person name="Choi S.R."/>
            <person name="Kim H.G."/>
            <person name="Park J.Y."/>
            <person name="Lim Y.P."/>
            <person name="Ludwig-Muller J."/>
            <person name="Dixelius C."/>
        </authorList>
    </citation>
    <scope>NUCLEOTIDE SEQUENCE</scope>
    <source>
        <tissue evidence="13">Potato root galls</tissue>
    </source>
</reference>
<dbReference type="PROSITE" id="PS00039">
    <property type="entry name" value="DEAD_ATP_HELICASE"/>
    <property type="match status" value="1"/>
</dbReference>
<comment type="domain">
    <text evidence="8">The Q motif is unique to and characteristic of the DEAD box family of RNA helicases and controls ATP binding and hydrolysis.</text>
</comment>
<dbReference type="InterPro" id="IPR011545">
    <property type="entry name" value="DEAD/DEAH_box_helicase_dom"/>
</dbReference>
<keyword evidence="5 8" id="KW-0694">RNA-binding</keyword>
<evidence type="ECO:0000256" key="3">
    <source>
        <dbReference type="ARBA" id="ARBA00022806"/>
    </source>
</evidence>
<dbReference type="PANTHER" id="PTHR24031">
    <property type="entry name" value="RNA HELICASE"/>
    <property type="match status" value="1"/>
</dbReference>
<dbReference type="Pfam" id="PF00271">
    <property type="entry name" value="Helicase_C"/>
    <property type="match status" value="1"/>
</dbReference>
<feature type="region of interest" description="Disordered" evidence="9">
    <location>
        <begin position="101"/>
        <end position="123"/>
    </location>
</feature>
<sequence>MARKRKASLAWKSVPCDLAALSSSNDDQGLYGMLELCELSGQEYSSSITRSSTNYPTNMNHKNGKSVTTAEKNSQSTLSAAGGAEASAISGVAKKNSKKSKKARLLKVNNDHENDDLAKDDGTANEFDEEFDAVRGAADQHESEALAISDNFEDYEAHMGSWAPFEFDPLLLKGLYSLGFTCPTDIQTRIIPKIYRDRKDIIAAAQTGSGKTLAFGLPILNRLIANRQTSETGYPISSLVISPTRELALQIVDHLKKAAQFTNVKIVGCVGGLAAPKQKRLLSGHPDIVVATPGRLWDLLQYAATENAHDQRILDLSRLQFLVIDEADRMVSRGHYQELDQILNYIYKLKLVLHTVLLSATLTHDVTKQLPNGKQSKGTLHDLINRIQFRGRPDIHDLTTVSRIPKDVSQYRIQCLPEQKDMYLYYFLTQNPGRSIVFANSIATVRRLHSILVLLEIPAYPLHASMQQRQRLKNLDRLRNNTDCVLICTDVAARGLDVPSIDHVIHYQISASSDVYIHRSGRTGRASKSGLSLMLISPAEIAVYKRQTQNINDKVLEYPVHNVLLKPIRKRVCLAIKIDKLLSVDKKATTQDNWFKKHAEAMELILDDDVLRNTNKDSRAEKIHEDNIQSLRQQLSAELKCRLALHDKSSIIQGLCPGLPNEEVVRDSLVKNKQ</sequence>
<dbReference type="Pfam" id="PF00270">
    <property type="entry name" value="DEAD"/>
    <property type="match status" value="1"/>
</dbReference>
<evidence type="ECO:0000256" key="5">
    <source>
        <dbReference type="ARBA" id="ARBA00022884"/>
    </source>
</evidence>
<evidence type="ECO:0000313" key="13">
    <source>
        <dbReference type="EMBL" id="CRZ02739.1"/>
    </source>
</evidence>
<name>A0A0H5R3Z2_9EUKA</name>
<dbReference type="Gene3D" id="3.40.50.300">
    <property type="entry name" value="P-loop containing nucleotide triphosphate hydrolases"/>
    <property type="match status" value="2"/>
</dbReference>
<proteinExistence type="inferred from homology"/>
<comment type="similarity">
    <text evidence="7">Belongs to the DEAD box helicase family.</text>
</comment>
<comment type="catalytic activity">
    <reaction evidence="8">
        <text>ATP + H2O = ADP + phosphate + H(+)</text>
        <dbReference type="Rhea" id="RHEA:13065"/>
        <dbReference type="ChEBI" id="CHEBI:15377"/>
        <dbReference type="ChEBI" id="CHEBI:15378"/>
        <dbReference type="ChEBI" id="CHEBI:30616"/>
        <dbReference type="ChEBI" id="CHEBI:43474"/>
        <dbReference type="ChEBI" id="CHEBI:456216"/>
        <dbReference type="EC" id="3.6.4.13"/>
    </reaction>
</comment>
<organism evidence="13">
    <name type="scientific">Spongospora subterranea</name>
    <dbReference type="NCBI Taxonomy" id="70186"/>
    <lineage>
        <taxon>Eukaryota</taxon>
        <taxon>Sar</taxon>
        <taxon>Rhizaria</taxon>
        <taxon>Endomyxa</taxon>
        <taxon>Phytomyxea</taxon>
        <taxon>Plasmodiophorida</taxon>
        <taxon>Plasmodiophoridae</taxon>
        <taxon>Spongospora</taxon>
    </lineage>
</organism>
<dbReference type="AlphaFoldDB" id="A0A0H5R3Z2"/>
<evidence type="ECO:0000256" key="6">
    <source>
        <dbReference type="PROSITE-ProRule" id="PRU00552"/>
    </source>
</evidence>
<evidence type="ECO:0000256" key="1">
    <source>
        <dbReference type="ARBA" id="ARBA00022741"/>
    </source>
</evidence>
<evidence type="ECO:0000256" key="7">
    <source>
        <dbReference type="RuleBase" id="RU000492"/>
    </source>
</evidence>
<keyword evidence="4 7" id="KW-0067">ATP-binding</keyword>
<dbReference type="SMART" id="SM00490">
    <property type="entry name" value="HELICc"/>
    <property type="match status" value="1"/>
</dbReference>
<dbReference type="GO" id="GO:0005524">
    <property type="term" value="F:ATP binding"/>
    <property type="evidence" value="ECO:0007669"/>
    <property type="project" value="UniProtKB-UniRule"/>
</dbReference>
<feature type="domain" description="DEAD-box RNA helicase Q" evidence="12">
    <location>
        <begin position="160"/>
        <end position="188"/>
    </location>
</feature>
<dbReference type="GO" id="GO:0016787">
    <property type="term" value="F:hydrolase activity"/>
    <property type="evidence" value="ECO:0007669"/>
    <property type="project" value="UniProtKB-KW"/>
</dbReference>
<comment type="function">
    <text evidence="8">RNA helicase.</text>
</comment>
<evidence type="ECO:0000256" key="9">
    <source>
        <dbReference type="SAM" id="MobiDB-lite"/>
    </source>
</evidence>
<accession>A0A0H5R3Z2</accession>
<keyword evidence="2 7" id="KW-0378">Hydrolase</keyword>
<feature type="short sequence motif" description="Q motif" evidence="6">
    <location>
        <begin position="160"/>
        <end position="188"/>
    </location>
</feature>
<dbReference type="InterPro" id="IPR014001">
    <property type="entry name" value="Helicase_ATP-bd"/>
</dbReference>
<evidence type="ECO:0000256" key="4">
    <source>
        <dbReference type="ARBA" id="ARBA00022840"/>
    </source>
</evidence>
<keyword evidence="3 7" id="KW-0347">Helicase</keyword>
<keyword evidence="1 7" id="KW-0547">Nucleotide-binding</keyword>
<dbReference type="EMBL" id="HACM01002297">
    <property type="protein sequence ID" value="CRZ02739.1"/>
    <property type="molecule type" value="Transcribed_RNA"/>
</dbReference>
<feature type="domain" description="Helicase ATP-binding" evidence="10">
    <location>
        <begin position="192"/>
        <end position="380"/>
    </location>
</feature>
<feature type="domain" description="Helicase C-terminal" evidence="11">
    <location>
        <begin position="421"/>
        <end position="566"/>
    </location>
</feature>
<evidence type="ECO:0000259" key="10">
    <source>
        <dbReference type="PROSITE" id="PS51192"/>
    </source>
</evidence>
<dbReference type="GO" id="GO:0003723">
    <property type="term" value="F:RNA binding"/>
    <property type="evidence" value="ECO:0007669"/>
    <property type="project" value="UniProtKB-UniRule"/>
</dbReference>
<dbReference type="CDD" id="cd18787">
    <property type="entry name" value="SF2_C_DEAD"/>
    <property type="match status" value="1"/>
</dbReference>
<evidence type="ECO:0000256" key="2">
    <source>
        <dbReference type="ARBA" id="ARBA00022801"/>
    </source>
</evidence>
<dbReference type="InterPro" id="IPR000629">
    <property type="entry name" value="RNA-helicase_DEAD-box_CS"/>
</dbReference>
<feature type="compositionally biased region" description="Basic and acidic residues" evidence="9">
    <location>
        <begin position="109"/>
        <end position="122"/>
    </location>
</feature>
<protein>
    <recommendedName>
        <fullName evidence="8">ATP-dependent RNA helicase</fullName>
        <ecNumber evidence="8">3.6.4.13</ecNumber>
    </recommendedName>
</protein>
<dbReference type="SMART" id="SM00487">
    <property type="entry name" value="DEXDc"/>
    <property type="match status" value="1"/>
</dbReference>
<dbReference type="InterPro" id="IPR027417">
    <property type="entry name" value="P-loop_NTPase"/>
</dbReference>
<feature type="region of interest" description="Disordered" evidence="9">
    <location>
        <begin position="47"/>
        <end position="79"/>
    </location>
</feature>